<gene>
    <name evidence="1" type="ORF">IEO21_02040</name>
</gene>
<name>A0A8H7P8H0_9APHY</name>
<dbReference type="EMBL" id="JADOXO010000017">
    <property type="protein sequence ID" value="KAF9819576.1"/>
    <property type="molecule type" value="Genomic_DNA"/>
</dbReference>
<reference evidence="1" key="2">
    <citation type="journal article" name="Front. Microbiol.">
        <title>Degradative Capacity of Two Strains of Rhodonia placenta: From Phenotype to Genotype.</title>
        <authorList>
            <person name="Kolle M."/>
            <person name="Horta M.A.C."/>
            <person name="Nowrousian M."/>
            <person name="Ohm R.A."/>
            <person name="Benz J.P."/>
            <person name="Pilgard A."/>
        </authorList>
    </citation>
    <scope>NUCLEOTIDE SEQUENCE</scope>
    <source>
        <strain evidence="1">FPRL280</strain>
    </source>
</reference>
<evidence type="ECO:0000313" key="2">
    <source>
        <dbReference type="Proteomes" id="UP000639403"/>
    </source>
</evidence>
<accession>A0A8H7P8H0</accession>
<proteinExistence type="predicted"/>
<comment type="caution">
    <text evidence="1">The sequence shown here is derived from an EMBL/GenBank/DDBJ whole genome shotgun (WGS) entry which is preliminary data.</text>
</comment>
<sequence>MSFGIANRSNQISFLPAPALVLVRPGQ</sequence>
<protein>
    <submittedName>
        <fullName evidence="1">Uncharacterized protein</fullName>
    </submittedName>
</protein>
<reference evidence="1" key="1">
    <citation type="submission" date="2020-11" db="EMBL/GenBank/DDBJ databases">
        <authorList>
            <person name="Koelle M."/>
            <person name="Horta M.A.C."/>
            <person name="Nowrousian M."/>
            <person name="Ohm R.A."/>
            <person name="Benz P."/>
            <person name="Pilgard A."/>
        </authorList>
    </citation>
    <scope>NUCLEOTIDE SEQUENCE</scope>
    <source>
        <strain evidence="1">FPRL280</strain>
    </source>
</reference>
<organism evidence="1 2">
    <name type="scientific">Rhodonia placenta</name>
    <dbReference type="NCBI Taxonomy" id="104341"/>
    <lineage>
        <taxon>Eukaryota</taxon>
        <taxon>Fungi</taxon>
        <taxon>Dikarya</taxon>
        <taxon>Basidiomycota</taxon>
        <taxon>Agaricomycotina</taxon>
        <taxon>Agaricomycetes</taxon>
        <taxon>Polyporales</taxon>
        <taxon>Adustoporiaceae</taxon>
        <taxon>Rhodonia</taxon>
    </lineage>
</organism>
<evidence type="ECO:0000313" key="1">
    <source>
        <dbReference type="EMBL" id="KAF9819576.1"/>
    </source>
</evidence>
<dbReference type="Proteomes" id="UP000639403">
    <property type="component" value="Unassembled WGS sequence"/>
</dbReference>
<dbReference type="AlphaFoldDB" id="A0A8H7P8H0"/>